<dbReference type="SUPFAM" id="SSF53649">
    <property type="entry name" value="Alkaline phosphatase-like"/>
    <property type="match status" value="1"/>
</dbReference>
<dbReference type="Gene3D" id="3.40.720.10">
    <property type="entry name" value="Alkaline Phosphatase, subunit A"/>
    <property type="match status" value="1"/>
</dbReference>
<accession>A0A538TCF1</accession>
<dbReference type="Proteomes" id="UP000317366">
    <property type="component" value="Unassembled WGS sequence"/>
</dbReference>
<evidence type="ECO:0000313" key="2">
    <source>
        <dbReference type="Proteomes" id="UP000317366"/>
    </source>
</evidence>
<gene>
    <name evidence="1" type="ORF">E6K77_10750</name>
</gene>
<dbReference type="Pfam" id="PF01663">
    <property type="entry name" value="Phosphodiest"/>
    <property type="match status" value="1"/>
</dbReference>
<dbReference type="GO" id="GO:0016787">
    <property type="term" value="F:hydrolase activity"/>
    <property type="evidence" value="ECO:0007669"/>
    <property type="project" value="UniProtKB-ARBA"/>
</dbReference>
<organism evidence="1 2">
    <name type="scientific">Eiseniibacteriota bacterium</name>
    <dbReference type="NCBI Taxonomy" id="2212470"/>
    <lineage>
        <taxon>Bacteria</taxon>
        <taxon>Candidatus Eiseniibacteriota</taxon>
    </lineage>
</organism>
<proteinExistence type="predicted"/>
<dbReference type="PANTHER" id="PTHR10151:SF120">
    <property type="entry name" value="BIS(5'-ADENOSYL)-TRIPHOSPHATASE"/>
    <property type="match status" value="1"/>
</dbReference>
<dbReference type="PANTHER" id="PTHR10151">
    <property type="entry name" value="ECTONUCLEOTIDE PYROPHOSPHATASE/PHOSPHODIESTERASE"/>
    <property type="match status" value="1"/>
</dbReference>
<protein>
    <recommendedName>
        <fullName evidence="3">Alkaline phosphatase family protein</fullName>
    </recommendedName>
</protein>
<sequence length="462" mass="51505">MIHGVSREPTPGVLNSGVPVTHSTRNRFIASLAVALLLGAAAWNCARAGEKPRTRVLLIGVDAGEWDVLGPLLDAGRCPNFARMRDQGSAGKLRSLEPLTKSPIIWASIATGKVPRKHGILDFFVKQRAQERSRARAAKAPGEEESPATSNLWRARTIWQILGGLGRTVGVVGWWTTWPAQPVNGLLVSDYVQYDLGSWPRKDSRRTYPDSLDATVERLRRTPESVSWAEIFQFVPAIDTTNVTPKQEELVRNLKWVYAADMTFYRVAMELYRQRHPDFFTVYFRGVDEISHLYWDIDLPGYSNPPLTDAEMAWIRHLIPNYYVFTDRLLGNFLKEAGKDTDVIVCSDHGFMGGGKGVMAHKLDGMIFMMGPHVVKGGSISGATVLDIAPTILAIYGLPTARDMDGRPIPGGLDPGIVKRVERETRLETYETARAPGQSEEPLRSPVDEELRERLRSLGYIQ</sequence>
<dbReference type="AlphaFoldDB" id="A0A538TCF1"/>
<dbReference type="InterPro" id="IPR002591">
    <property type="entry name" value="Phosphodiest/P_Trfase"/>
</dbReference>
<dbReference type="EMBL" id="VBOX01000106">
    <property type="protein sequence ID" value="TMQ61257.1"/>
    <property type="molecule type" value="Genomic_DNA"/>
</dbReference>
<comment type="caution">
    <text evidence="1">The sequence shown here is derived from an EMBL/GenBank/DDBJ whole genome shotgun (WGS) entry which is preliminary data.</text>
</comment>
<evidence type="ECO:0008006" key="3">
    <source>
        <dbReference type="Google" id="ProtNLM"/>
    </source>
</evidence>
<name>A0A538TCF1_UNCEI</name>
<reference evidence="1 2" key="1">
    <citation type="journal article" date="2019" name="Nat. Microbiol.">
        <title>Mediterranean grassland soil C-N compound turnover is dependent on rainfall and depth, and is mediated by genomically divergent microorganisms.</title>
        <authorList>
            <person name="Diamond S."/>
            <person name="Andeer P.F."/>
            <person name="Li Z."/>
            <person name="Crits-Christoph A."/>
            <person name="Burstein D."/>
            <person name="Anantharaman K."/>
            <person name="Lane K.R."/>
            <person name="Thomas B.C."/>
            <person name="Pan C."/>
            <person name="Northen T.R."/>
            <person name="Banfield J.F."/>
        </authorList>
    </citation>
    <scope>NUCLEOTIDE SEQUENCE [LARGE SCALE GENOMIC DNA]</scope>
    <source>
        <strain evidence="1">WS_7</strain>
    </source>
</reference>
<evidence type="ECO:0000313" key="1">
    <source>
        <dbReference type="EMBL" id="TMQ61257.1"/>
    </source>
</evidence>
<dbReference type="InterPro" id="IPR017850">
    <property type="entry name" value="Alkaline_phosphatase_core_sf"/>
</dbReference>